<dbReference type="Gene3D" id="1.10.357.40">
    <property type="entry name" value="YbiA-like"/>
    <property type="match status" value="1"/>
</dbReference>
<proteinExistence type="predicted"/>
<dbReference type="SUPFAM" id="SSF143990">
    <property type="entry name" value="YbiA-like"/>
    <property type="match status" value="1"/>
</dbReference>
<dbReference type="InterPro" id="IPR012816">
    <property type="entry name" value="NADAR"/>
</dbReference>
<evidence type="ECO:0000259" key="1">
    <source>
        <dbReference type="Pfam" id="PF08719"/>
    </source>
</evidence>
<protein>
    <submittedName>
        <fullName evidence="2">Uncharacterized protein COG3236</fullName>
    </submittedName>
</protein>
<dbReference type="AlphaFoldDB" id="A0A3B0XT13"/>
<feature type="domain" description="NADAR" evidence="1">
    <location>
        <begin position="7"/>
        <end position="144"/>
    </location>
</feature>
<gene>
    <name evidence="2" type="ORF">MNBD_GAMMA12-3824</name>
</gene>
<dbReference type="Pfam" id="PF08719">
    <property type="entry name" value="NADAR"/>
    <property type="match status" value="1"/>
</dbReference>
<dbReference type="InterPro" id="IPR037238">
    <property type="entry name" value="YbiA-like_sf"/>
</dbReference>
<dbReference type="NCBIfam" id="TIGR02464">
    <property type="entry name" value="ribofla_fusion"/>
    <property type="match status" value="1"/>
</dbReference>
<organism evidence="2">
    <name type="scientific">hydrothermal vent metagenome</name>
    <dbReference type="NCBI Taxonomy" id="652676"/>
    <lineage>
        <taxon>unclassified sequences</taxon>
        <taxon>metagenomes</taxon>
        <taxon>ecological metagenomes</taxon>
    </lineage>
</organism>
<dbReference type="CDD" id="cd15457">
    <property type="entry name" value="NADAR"/>
    <property type="match status" value="1"/>
</dbReference>
<dbReference type="EMBL" id="UOFL01000022">
    <property type="protein sequence ID" value="VAW71515.1"/>
    <property type="molecule type" value="Genomic_DNA"/>
</dbReference>
<reference evidence="2" key="1">
    <citation type="submission" date="2018-06" db="EMBL/GenBank/DDBJ databases">
        <authorList>
            <person name="Zhirakovskaya E."/>
        </authorList>
    </citation>
    <scope>NUCLEOTIDE SEQUENCE</scope>
</reference>
<sequence>MRQVIKFYSVNDEYGEFSNFALYPIKLKRKVWPTSEHYFQAMKFESSVDQAAIRKSNTPMLAAMKGRDRKRKLKRHWNSSKDNVMFEAVLAKFTQHEDLKRLLLSTGTAKLIEHTHNDSYWGDGGDGKGKNRLGQILMRVRSSLSK</sequence>
<name>A0A3B0XT13_9ZZZZ</name>
<evidence type="ECO:0000313" key="2">
    <source>
        <dbReference type="EMBL" id="VAW71515.1"/>
    </source>
</evidence>
<accession>A0A3B0XT13</accession>